<name>A0ABN5CPV7_BURCE</name>
<feature type="transmembrane region" description="Helical" evidence="2">
    <location>
        <begin position="49"/>
        <end position="68"/>
    </location>
</feature>
<evidence type="ECO:0000256" key="1">
    <source>
        <dbReference type="SAM" id="MobiDB-lite"/>
    </source>
</evidence>
<dbReference type="EMBL" id="CP023518">
    <property type="protein sequence ID" value="ATF77259.1"/>
    <property type="molecule type" value="Genomic_DNA"/>
</dbReference>
<sequence length="70" mass="7580">MRRRPSRPDARRAAGPVVAPGLPAGLSKPPGTRARHADRHFPLAGHPHVHLAFFAFCLVFLVTSFSQISA</sequence>
<protein>
    <submittedName>
        <fullName evidence="3">Uncharacterized protein</fullName>
    </submittedName>
</protein>
<accession>A0ABN5CPV7</accession>
<dbReference type="Proteomes" id="UP000218103">
    <property type="component" value="Chromosome 1"/>
</dbReference>
<feature type="compositionally biased region" description="Low complexity" evidence="1">
    <location>
        <begin position="13"/>
        <end position="26"/>
    </location>
</feature>
<keyword evidence="2" id="KW-0472">Membrane</keyword>
<feature type="region of interest" description="Disordered" evidence="1">
    <location>
        <begin position="1"/>
        <end position="38"/>
    </location>
</feature>
<evidence type="ECO:0000313" key="4">
    <source>
        <dbReference type="Proteomes" id="UP000218103"/>
    </source>
</evidence>
<evidence type="ECO:0000256" key="2">
    <source>
        <dbReference type="SAM" id="Phobius"/>
    </source>
</evidence>
<feature type="compositionally biased region" description="Basic and acidic residues" evidence="1">
    <location>
        <begin position="1"/>
        <end position="12"/>
    </location>
</feature>
<organism evidence="3 4">
    <name type="scientific">Burkholderia cepacia</name>
    <name type="common">Pseudomonas cepacia</name>
    <dbReference type="NCBI Taxonomy" id="292"/>
    <lineage>
        <taxon>Bacteria</taxon>
        <taxon>Pseudomonadati</taxon>
        <taxon>Pseudomonadota</taxon>
        <taxon>Betaproteobacteria</taxon>
        <taxon>Burkholderiales</taxon>
        <taxon>Burkholderiaceae</taxon>
        <taxon>Burkholderia</taxon>
        <taxon>Burkholderia cepacia complex</taxon>
    </lineage>
</organism>
<keyword evidence="2" id="KW-0812">Transmembrane</keyword>
<reference evidence="4" key="1">
    <citation type="submission" date="2017-09" db="EMBL/GenBank/DDBJ databases">
        <title>FDA dAtabase for Regulatory Grade micrObial Sequences (FDA-ARGOS): Supporting development and validation of Infectious Disease Dx tests.</title>
        <authorList>
            <person name="Minogue T."/>
            <person name="Wolcott M."/>
            <person name="Wasieloski L."/>
            <person name="Aguilar W."/>
            <person name="Moore D."/>
            <person name="Tallon L.J."/>
            <person name="Sadzewicz L."/>
            <person name="Ott S."/>
            <person name="Zhao X."/>
            <person name="Nagaraj S."/>
            <person name="Vavikolanu K."/>
            <person name="Aluvathingal J."/>
            <person name="Nadendla S."/>
            <person name="Sichtig H."/>
        </authorList>
    </citation>
    <scope>NUCLEOTIDE SEQUENCE [LARGE SCALE GENOMIC DNA]</scope>
    <source>
        <strain evidence="4">FDAARGOS_388</strain>
    </source>
</reference>
<proteinExistence type="predicted"/>
<keyword evidence="2" id="KW-1133">Transmembrane helix</keyword>
<evidence type="ECO:0000313" key="3">
    <source>
        <dbReference type="EMBL" id="ATF77259.1"/>
    </source>
</evidence>
<keyword evidence="4" id="KW-1185">Reference proteome</keyword>
<gene>
    <name evidence="3" type="ORF">CO711_07245</name>
</gene>